<accession>A0ABR6WSS0</accession>
<evidence type="ECO:0000313" key="2">
    <source>
        <dbReference type="Proteomes" id="UP000603234"/>
    </source>
</evidence>
<evidence type="ECO:0000313" key="1">
    <source>
        <dbReference type="EMBL" id="MBC3803354.1"/>
    </source>
</evidence>
<reference evidence="1 2" key="1">
    <citation type="journal article" date="2020" name="mSystems">
        <title>Defining Genomic and Predicted Metabolic Features of the Acetobacterium Genus.</title>
        <authorList>
            <person name="Ross D.E."/>
            <person name="Marshall C.W."/>
            <person name="Gulliver D."/>
            <person name="May H.D."/>
            <person name="Norman R.S."/>
        </authorList>
    </citation>
    <scope>NUCLEOTIDE SEQUENCE [LARGE SCALE GENOMIC DNA]</scope>
    <source>
        <strain evidence="1 2">DSM 8238</strain>
    </source>
</reference>
<dbReference type="RefSeq" id="WP_186841283.1">
    <property type="nucleotide sequence ID" value="NZ_WJBC01000003.1"/>
</dbReference>
<organism evidence="1 2">
    <name type="scientific">Acetobacterium fimetarium</name>
    <dbReference type="NCBI Taxonomy" id="52691"/>
    <lineage>
        <taxon>Bacteria</taxon>
        <taxon>Bacillati</taxon>
        <taxon>Bacillota</taxon>
        <taxon>Clostridia</taxon>
        <taxon>Eubacteriales</taxon>
        <taxon>Eubacteriaceae</taxon>
        <taxon>Acetobacterium</taxon>
    </lineage>
</organism>
<comment type="caution">
    <text evidence="1">The sequence shown here is derived from an EMBL/GenBank/DDBJ whole genome shotgun (WGS) entry which is preliminary data.</text>
</comment>
<sequence>MSNDYSMYDAVVYYDDEYKSLLLSDADIDKGIRELCDAINSCDFFVTMNSCQGFLVENEKSDHCPRAYVNFFVLYDFYNVAESLFILLVEKFRSFIICSMEYQADFDIIDDPKGEMAVDNGQVILRYHIEFVELIDNLHLSTYREVVDCVNEFAYNENEEYRLYELKRNEAIKKSNL</sequence>
<dbReference type="Proteomes" id="UP000603234">
    <property type="component" value="Unassembled WGS sequence"/>
</dbReference>
<name>A0ABR6WSS0_9FIRM</name>
<dbReference type="EMBL" id="WJBC01000003">
    <property type="protein sequence ID" value="MBC3803354.1"/>
    <property type="molecule type" value="Genomic_DNA"/>
</dbReference>
<proteinExistence type="predicted"/>
<protein>
    <submittedName>
        <fullName evidence="1">Uncharacterized protein</fullName>
    </submittedName>
</protein>
<gene>
    <name evidence="1" type="ORF">GH808_02730</name>
</gene>
<keyword evidence="2" id="KW-1185">Reference proteome</keyword>